<dbReference type="InterPro" id="IPR011051">
    <property type="entry name" value="RmlC_Cupin_sf"/>
</dbReference>
<dbReference type="Gene3D" id="2.60.120.10">
    <property type="entry name" value="Jelly Rolls"/>
    <property type="match status" value="1"/>
</dbReference>
<protein>
    <submittedName>
        <fullName evidence="1">Uncharacterized protein</fullName>
    </submittedName>
</protein>
<dbReference type="SUPFAM" id="SSF51182">
    <property type="entry name" value="RmlC-like cupins"/>
    <property type="match status" value="1"/>
</dbReference>
<dbReference type="Proteomes" id="UP001187192">
    <property type="component" value="Unassembled WGS sequence"/>
</dbReference>
<proteinExistence type="predicted"/>
<evidence type="ECO:0000313" key="1">
    <source>
        <dbReference type="EMBL" id="GMN74431.1"/>
    </source>
</evidence>
<accession>A0AA88EMA1</accession>
<name>A0AA88EMA1_FICCA</name>
<evidence type="ECO:0000313" key="2">
    <source>
        <dbReference type="Proteomes" id="UP001187192"/>
    </source>
</evidence>
<dbReference type="EMBL" id="BTGU01010878">
    <property type="protein sequence ID" value="GMN74431.1"/>
    <property type="molecule type" value="Genomic_DNA"/>
</dbReference>
<sequence>MNAFQISRDQAQRLKYNREETFLLTSSRSSQRRAAA</sequence>
<dbReference type="AlphaFoldDB" id="A0AA88EMA1"/>
<comment type="caution">
    <text evidence="1">The sequence shown here is derived from an EMBL/GenBank/DDBJ whole genome shotgun (WGS) entry which is preliminary data.</text>
</comment>
<keyword evidence="2" id="KW-1185">Reference proteome</keyword>
<reference evidence="1" key="1">
    <citation type="submission" date="2023-07" db="EMBL/GenBank/DDBJ databases">
        <title>draft genome sequence of fig (Ficus carica).</title>
        <authorList>
            <person name="Takahashi T."/>
            <person name="Nishimura K."/>
        </authorList>
    </citation>
    <scope>NUCLEOTIDE SEQUENCE</scope>
</reference>
<gene>
    <name evidence="1" type="ORF">TIFTF001_052374</name>
</gene>
<dbReference type="InterPro" id="IPR014710">
    <property type="entry name" value="RmlC-like_jellyroll"/>
</dbReference>
<organism evidence="1 2">
    <name type="scientific">Ficus carica</name>
    <name type="common">Common fig</name>
    <dbReference type="NCBI Taxonomy" id="3494"/>
    <lineage>
        <taxon>Eukaryota</taxon>
        <taxon>Viridiplantae</taxon>
        <taxon>Streptophyta</taxon>
        <taxon>Embryophyta</taxon>
        <taxon>Tracheophyta</taxon>
        <taxon>Spermatophyta</taxon>
        <taxon>Magnoliopsida</taxon>
        <taxon>eudicotyledons</taxon>
        <taxon>Gunneridae</taxon>
        <taxon>Pentapetalae</taxon>
        <taxon>rosids</taxon>
        <taxon>fabids</taxon>
        <taxon>Rosales</taxon>
        <taxon>Moraceae</taxon>
        <taxon>Ficeae</taxon>
        <taxon>Ficus</taxon>
    </lineage>
</organism>